<comment type="caution">
    <text evidence="2">The sequence shown here is derived from an EMBL/GenBank/DDBJ whole genome shotgun (WGS) entry which is preliminary data.</text>
</comment>
<organism evidence="2 3">
    <name type="scientific">Flavobacterium luteum</name>
    <dbReference type="NCBI Taxonomy" id="2026654"/>
    <lineage>
        <taxon>Bacteria</taxon>
        <taxon>Pseudomonadati</taxon>
        <taxon>Bacteroidota</taxon>
        <taxon>Flavobacteriia</taxon>
        <taxon>Flavobacteriales</taxon>
        <taxon>Flavobacteriaceae</taxon>
        <taxon>Flavobacterium</taxon>
    </lineage>
</organism>
<feature type="signal peptide" evidence="1">
    <location>
        <begin position="1"/>
        <end position="27"/>
    </location>
</feature>
<protein>
    <recommendedName>
        <fullName evidence="4">Alpha-ketoglutarate decarboxylase</fullName>
    </recommendedName>
</protein>
<evidence type="ECO:0008006" key="4">
    <source>
        <dbReference type="Google" id="ProtNLM"/>
    </source>
</evidence>
<keyword evidence="1" id="KW-0732">Signal</keyword>
<dbReference type="OrthoDB" id="1160493at2"/>
<gene>
    <name evidence="2" type="ORF">F6464_05710</name>
</gene>
<name>A0A7J5AGW0_9FLAO</name>
<accession>A0A7J5AGW0</accession>
<proteinExistence type="predicted"/>
<sequence length="182" mass="20544">MKKKYFSSISKPFLILILFIFSNDLLAQQQGKNTNLKSDFWKKVQFGGGVGLSIGNRFTDIALAPNAIYNFNKYVALGFGLQGGYVSNKNVFTSIHYGASLITLMNPIEEIQISVELEQIRVNNKYESITGDFKNNFWNTGLFLGGGYKSGNVTVGMRYNILHNSNNNVYNEAFMPFVRVFF</sequence>
<dbReference type="EMBL" id="WAEM01000002">
    <property type="protein sequence ID" value="KAB1156846.1"/>
    <property type="molecule type" value="Genomic_DNA"/>
</dbReference>
<feature type="chain" id="PRO_5029449307" description="Alpha-ketoglutarate decarboxylase" evidence="1">
    <location>
        <begin position="28"/>
        <end position="182"/>
    </location>
</feature>
<dbReference type="RefSeq" id="WP_151106840.1">
    <property type="nucleotide sequence ID" value="NZ_WAEM01000002.1"/>
</dbReference>
<evidence type="ECO:0000256" key="1">
    <source>
        <dbReference type="SAM" id="SignalP"/>
    </source>
</evidence>
<reference evidence="2 3" key="1">
    <citation type="submission" date="2019-09" db="EMBL/GenBank/DDBJ databases">
        <title>Flavobacterium sp. nov., isolated from glacier ice.</title>
        <authorList>
            <person name="Liu Q."/>
        </authorList>
    </citation>
    <scope>NUCLEOTIDE SEQUENCE [LARGE SCALE GENOMIC DNA]</scope>
    <source>
        <strain evidence="2 3">NBRC 112527</strain>
    </source>
</reference>
<evidence type="ECO:0000313" key="3">
    <source>
        <dbReference type="Proteomes" id="UP000490922"/>
    </source>
</evidence>
<keyword evidence="3" id="KW-1185">Reference proteome</keyword>
<evidence type="ECO:0000313" key="2">
    <source>
        <dbReference type="EMBL" id="KAB1156846.1"/>
    </source>
</evidence>
<dbReference type="Proteomes" id="UP000490922">
    <property type="component" value="Unassembled WGS sequence"/>
</dbReference>
<dbReference type="AlphaFoldDB" id="A0A7J5AGW0"/>